<reference evidence="1 2" key="1">
    <citation type="submission" date="2018-02" db="EMBL/GenBank/DDBJ databases">
        <authorList>
            <person name="Cohen D.B."/>
            <person name="Kent A.D."/>
        </authorList>
    </citation>
    <scope>NUCLEOTIDE SEQUENCE [LARGE SCALE GENOMIC DNA]</scope>
    <source>
        <strain evidence="1">CIP109753</strain>
    </source>
</reference>
<proteinExistence type="predicted"/>
<dbReference type="PROSITE" id="PS51257">
    <property type="entry name" value="PROKAR_LIPOPROTEIN"/>
    <property type="match status" value="1"/>
</dbReference>
<protein>
    <recommendedName>
        <fullName evidence="3">Lipoprotein</fullName>
    </recommendedName>
</protein>
<organism evidence="1 2">
    <name type="scientific">Flavobacterium columnare</name>
    <dbReference type="NCBI Taxonomy" id="996"/>
    <lineage>
        <taxon>Bacteria</taxon>
        <taxon>Pseudomonadati</taxon>
        <taxon>Bacteroidota</taxon>
        <taxon>Flavobacteriia</taxon>
        <taxon>Flavobacteriales</taxon>
        <taxon>Flavobacteriaceae</taxon>
        <taxon>Flavobacterium</taxon>
    </lineage>
</organism>
<evidence type="ECO:0000313" key="2">
    <source>
        <dbReference type="Proteomes" id="UP000238180"/>
    </source>
</evidence>
<evidence type="ECO:0000313" key="1">
    <source>
        <dbReference type="EMBL" id="SPE78449.1"/>
    </source>
</evidence>
<gene>
    <name evidence="1" type="ORF">FLACOL_02465</name>
</gene>
<dbReference type="EMBL" id="OLKH01000140">
    <property type="protein sequence ID" value="SPE78449.1"/>
    <property type="molecule type" value="Genomic_DNA"/>
</dbReference>
<accession>A0A2N9PDK7</accession>
<dbReference type="RefSeq" id="WP_105196918.1">
    <property type="nucleotide sequence ID" value="NZ_OLKH01000140.1"/>
</dbReference>
<evidence type="ECO:0008006" key="3">
    <source>
        <dbReference type="Google" id="ProtNLM"/>
    </source>
</evidence>
<dbReference type="AlphaFoldDB" id="A0A2N9PDK7"/>
<dbReference type="Proteomes" id="UP000238180">
    <property type="component" value="Unassembled WGS sequence"/>
</dbReference>
<name>A0A2N9PDK7_9FLAO</name>
<sequence>MANYIKILLVIFSILGCNQNKSTSEKINFKEPENNIKKIEITEFDSSPKDYNLFKYKCVLIERNSASFIEYTYQKGKLKNKEIIKSLSNLENVSKLFDNIPNPYLIEDKTFGNPNAVDDGGISVLVFLKNDKTIKWTLSYNDQVLPKEIKMLILEYKKIKVKLNV</sequence>